<dbReference type="EMBL" id="JAJSOW010000100">
    <property type="protein sequence ID" value="KAI9186692.1"/>
    <property type="molecule type" value="Genomic_DNA"/>
</dbReference>
<keyword evidence="3" id="KW-1185">Reference proteome</keyword>
<evidence type="ECO:0000256" key="1">
    <source>
        <dbReference type="SAM" id="MobiDB-lite"/>
    </source>
</evidence>
<gene>
    <name evidence="2" type="ORF">LWI28_019881</name>
</gene>
<comment type="caution">
    <text evidence="2">The sequence shown here is derived from an EMBL/GenBank/DDBJ whole genome shotgun (WGS) entry which is preliminary data.</text>
</comment>
<feature type="region of interest" description="Disordered" evidence="1">
    <location>
        <begin position="175"/>
        <end position="228"/>
    </location>
</feature>
<feature type="compositionally biased region" description="Polar residues" evidence="1">
    <location>
        <begin position="188"/>
        <end position="200"/>
    </location>
</feature>
<evidence type="ECO:0000313" key="2">
    <source>
        <dbReference type="EMBL" id="KAI9186692.1"/>
    </source>
</evidence>
<reference evidence="2" key="1">
    <citation type="journal article" date="2022" name="Plant J.">
        <title>Strategies of tolerance reflected in two North American maple genomes.</title>
        <authorList>
            <person name="McEvoy S.L."/>
            <person name="Sezen U.U."/>
            <person name="Trouern-Trend A."/>
            <person name="McMahon S.M."/>
            <person name="Schaberg P.G."/>
            <person name="Yang J."/>
            <person name="Wegrzyn J.L."/>
            <person name="Swenson N.G."/>
        </authorList>
    </citation>
    <scope>NUCLEOTIDE SEQUENCE</scope>
    <source>
        <strain evidence="2">91603</strain>
    </source>
</reference>
<accession>A0AAD5NYK1</accession>
<proteinExistence type="predicted"/>
<reference evidence="2" key="2">
    <citation type="submission" date="2023-02" db="EMBL/GenBank/DDBJ databases">
        <authorList>
            <person name="Swenson N.G."/>
            <person name="Wegrzyn J.L."/>
            <person name="Mcevoy S.L."/>
        </authorList>
    </citation>
    <scope>NUCLEOTIDE SEQUENCE</scope>
    <source>
        <strain evidence="2">91603</strain>
        <tissue evidence="2">Leaf</tissue>
    </source>
</reference>
<name>A0AAD5NYK1_ACENE</name>
<organism evidence="2 3">
    <name type="scientific">Acer negundo</name>
    <name type="common">Box elder</name>
    <dbReference type="NCBI Taxonomy" id="4023"/>
    <lineage>
        <taxon>Eukaryota</taxon>
        <taxon>Viridiplantae</taxon>
        <taxon>Streptophyta</taxon>
        <taxon>Embryophyta</taxon>
        <taxon>Tracheophyta</taxon>
        <taxon>Spermatophyta</taxon>
        <taxon>Magnoliopsida</taxon>
        <taxon>eudicotyledons</taxon>
        <taxon>Gunneridae</taxon>
        <taxon>Pentapetalae</taxon>
        <taxon>rosids</taxon>
        <taxon>malvids</taxon>
        <taxon>Sapindales</taxon>
        <taxon>Sapindaceae</taxon>
        <taxon>Hippocastanoideae</taxon>
        <taxon>Acereae</taxon>
        <taxon>Acer</taxon>
    </lineage>
</organism>
<protein>
    <submittedName>
        <fullName evidence="2">Uncharacterized protein</fullName>
    </submittedName>
</protein>
<evidence type="ECO:0000313" key="3">
    <source>
        <dbReference type="Proteomes" id="UP001064489"/>
    </source>
</evidence>
<sequence>MATPSTSPTSDSAASTGATPAVTTPTITQLNQGNPHSPGSNLISLNAEIPLSNYNALELWNTDGAMDLKDPILKKEASYPMLISSAQDNNFRILYGPPLQLLSGTNIDVGKLVLGAIIEAGRISFATSIKLKQIIFLALIFALLRKEKVEEFSEDELKSSTMGDLNHRSWTDVVSKIKGRRKRKSTARDQSSATGTSTEPEFNYVGIKPESDKEDADYKAGGGNAKLD</sequence>
<feature type="region of interest" description="Disordered" evidence="1">
    <location>
        <begin position="1"/>
        <end position="20"/>
    </location>
</feature>
<dbReference type="AlphaFoldDB" id="A0AAD5NYK1"/>
<dbReference type="Proteomes" id="UP001064489">
    <property type="component" value="Chromosome 3"/>
</dbReference>